<keyword evidence="3" id="KW-1185">Reference proteome</keyword>
<protein>
    <submittedName>
        <fullName evidence="2">Uncharacterized protein</fullName>
    </submittedName>
</protein>
<dbReference type="AlphaFoldDB" id="A0AAV7HCH6"/>
<gene>
    <name evidence="2" type="ORF">IEQ34_003949</name>
</gene>
<evidence type="ECO:0000313" key="2">
    <source>
        <dbReference type="EMBL" id="KAH0466711.1"/>
    </source>
</evidence>
<dbReference type="Proteomes" id="UP000775213">
    <property type="component" value="Unassembled WGS sequence"/>
</dbReference>
<organism evidence="2 3">
    <name type="scientific">Dendrobium chrysotoxum</name>
    <name type="common">Orchid</name>
    <dbReference type="NCBI Taxonomy" id="161865"/>
    <lineage>
        <taxon>Eukaryota</taxon>
        <taxon>Viridiplantae</taxon>
        <taxon>Streptophyta</taxon>
        <taxon>Embryophyta</taxon>
        <taxon>Tracheophyta</taxon>
        <taxon>Spermatophyta</taxon>
        <taxon>Magnoliopsida</taxon>
        <taxon>Liliopsida</taxon>
        <taxon>Asparagales</taxon>
        <taxon>Orchidaceae</taxon>
        <taxon>Epidendroideae</taxon>
        <taxon>Malaxideae</taxon>
        <taxon>Dendrobiinae</taxon>
        <taxon>Dendrobium</taxon>
    </lineage>
</organism>
<sequence>MSGERRNELPATPPEDEDLASADSPQQISAAPPAAASASRENVDEDDDDDFEFAFMVGNPETHPSITADEIFSEGRIRPIYPVFNRDLLLADDVEKSCRQPLLQLLIEDRDASISHASSSLGHDLEGIPTASYCVWKPGSAHSPGTVPKSSSTGSSRRRRIRDFVVGRSHSDGKEKFMFLAAEGKRSIEKEMTADEGKRKGKEKKATELDLLTAHRIFYGQSGNRSTARSGGHATGRKSYLPYKPEIVGFFARVNGISRAHHPF</sequence>
<proteinExistence type="predicted"/>
<dbReference type="PANTHER" id="PTHR33095:SF127">
    <property type="entry name" value="OS05G0578100 PROTEIN"/>
    <property type="match status" value="1"/>
</dbReference>
<feature type="region of interest" description="Disordered" evidence="1">
    <location>
        <begin position="139"/>
        <end position="165"/>
    </location>
</feature>
<evidence type="ECO:0000313" key="3">
    <source>
        <dbReference type="Proteomes" id="UP000775213"/>
    </source>
</evidence>
<feature type="compositionally biased region" description="Low complexity" evidence="1">
    <location>
        <begin position="21"/>
        <end position="39"/>
    </location>
</feature>
<dbReference type="EMBL" id="JAGFBR010000005">
    <property type="protein sequence ID" value="KAH0466711.1"/>
    <property type="molecule type" value="Genomic_DNA"/>
</dbReference>
<feature type="region of interest" description="Disordered" evidence="1">
    <location>
        <begin position="1"/>
        <end position="48"/>
    </location>
</feature>
<dbReference type="Pfam" id="PF07816">
    <property type="entry name" value="DUF1645"/>
    <property type="match status" value="1"/>
</dbReference>
<dbReference type="PANTHER" id="PTHR33095">
    <property type="entry name" value="OS07G0619500 PROTEIN"/>
    <property type="match status" value="1"/>
</dbReference>
<evidence type="ECO:0000256" key="1">
    <source>
        <dbReference type="SAM" id="MobiDB-lite"/>
    </source>
</evidence>
<comment type="caution">
    <text evidence="2">The sequence shown here is derived from an EMBL/GenBank/DDBJ whole genome shotgun (WGS) entry which is preliminary data.</text>
</comment>
<dbReference type="InterPro" id="IPR012442">
    <property type="entry name" value="DUF1645_plant"/>
</dbReference>
<name>A0AAV7HCH6_DENCH</name>
<reference evidence="2 3" key="1">
    <citation type="journal article" date="2021" name="Hortic Res">
        <title>Chromosome-scale assembly of the Dendrobium chrysotoxum genome enhances the understanding of orchid evolution.</title>
        <authorList>
            <person name="Zhang Y."/>
            <person name="Zhang G.Q."/>
            <person name="Zhang D."/>
            <person name="Liu X.D."/>
            <person name="Xu X.Y."/>
            <person name="Sun W.H."/>
            <person name="Yu X."/>
            <person name="Zhu X."/>
            <person name="Wang Z.W."/>
            <person name="Zhao X."/>
            <person name="Zhong W.Y."/>
            <person name="Chen H."/>
            <person name="Yin W.L."/>
            <person name="Huang T."/>
            <person name="Niu S.C."/>
            <person name="Liu Z.J."/>
        </authorList>
    </citation>
    <scope>NUCLEOTIDE SEQUENCE [LARGE SCALE GENOMIC DNA]</scope>
    <source>
        <strain evidence="2">Lindl</strain>
    </source>
</reference>
<accession>A0AAV7HCH6</accession>